<organismHost>
    <name type="scientific">Acanthamoeba</name>
    <dbReference type="NCBI Taxonomy" id="5754"/>
</organismHost>
<gene>
    <name evidence="1" type="ORF">MAR_ORF131</name>
</gene>
<dbReference type="OrthoDB" id="8942at10239"/>
<name>D2XAD6_GBMV</name>
<evidence type="ECO:0000313" key="1">
    <source>
        <dbReference type="EMBL" id="ADB03913.1"/>
    </source>
</evidence>
<organism evidence="1 2">
    <name type="scientific">Marseillevirus marseillevirus</name>
    <name type="common">GBM</name>
    <dbReference type="NCBI Taxonomy" id="694581"/>
    <lineage>
        <taxon>Viruses</taxon>
        <taxon>Varidnaviria</taxon>
        <taxon>Bamfordvirae</taxon>
        <taxon>Nucleocytoviricota</taxon>
        <taxon>Megaviricetes</taxon>
        <taxon>Pimascovirales</taxon>
        <taxon>Pimascovirales incertae sedis</taxon>
        <taxon>Marseilleviridae</taxon>
        <taxon>Marseillevirus</taxon>
        <taxon>Marseillevirus massiliense</taxon>
    </lineage>
</organism>
<proteinExistence type="predicted"/>
<sequence length="271" mass="31377">MQKIIACFHARCSDGISAAWVLQKKYPNAEFHGIRPSETDFSSVDFRGAIVFFLDVSPASFEGILQVAEKVFVYDHHATTKKLVDSLQGNDKLSVVFDFERSGCLITWDELFPGEERPWFLEYVDDRDRWQWNLPNSREINEAIYSQGWMERLDDLWKTEKENLIAPGRDVLQIKEKQIRDALREALPVRFLSYDIWLCQAKWQMRSEVGNLLCSEALPNGKLPSFSAIWKFDEETGEIWISLRGEKNPRALRAFAKCLGEGAIQRLQHSL</sequence>
<dbReference type="Proteomes" id="UP000029780">
    <property type="component" value="Segment"/>
</dbReference>
<protein>
    <submittedName>
        <fullName evidence="1">DHH family phosphohydrolase</fullName>
    </submittedName>
</protein>
<dbReference type="GeneID" id="8746368"/>
<accession>D2XAD6</accession>
<dbReference type="KEGG" id="vg:8746368"/>
<reference evidence="1 2" key="1">
    <citation type="journal article" date="2009" name="Proc. Natl. Acad. Sci. U.S.A.">
        <title>Giant Marseillevirus highlights the role of amoebae as a melting pot in emergence of chimeric microorganisms.</title>
        <authorList>
            <person name="Boyer M."/>
            <person name="Yutin N."/>
            <person name="Pagnier I."/>
            <person name="Barrassi L."/>
            <person name="Fournous G."/>
            <person name="Espinosa L."/>
            <person name="Robert C."/>
            <person name="Azza S."/>
            <person name="Sun S."/>
            <person name="Rossmann M.G."/>
            <person name="Suzan-Monti M."/>
            <person name="La Scola B."/>
            <person name="Koonin E.V."/>
            <person name="Raoult D."/>
        </authorList>
    </citation>
    <scope>NUCLEOTIDE SEQUENCE [LARGE SCALE GENOMIC DNA]</scope>
    <source>
        <strain evidence="1 2">T19</strain>
    </source>
</reference>
<dbReference type="SUPFAM" id="SSF64182">
    <property type="entry name" value="DHH phosphoesterases"/>
    <property type="match status" value="1"/>
</dbReference>
<dbReference type="EMBL" id="GU071086">
    <property type="protein sequence ID" value="ADB03913.1"/>
    <property type="molecule type" value="Genomic_DNA"/>
</dbReference>
<keyword evidence="2" id="KW-1185">Reference proteome</keyword>
<evidence type="ECO:0000313" key="2">
    <source>
        <dbReference type="Proteomes" id="UP000029780"/>
    </source>
</evidence>
<dbReference type="InterPro" id="IPR038763">
    <property type="entry name" value="DHH_sf"/>
</dbReference>
<dbReference type="RefSeq" id="YP_003406875.1">
    <property type="nucleotide sequence ID" value="NC_013756.1"/>
</dbReference>